<protein>
    <submittedName>
        <fullName evidence="1">Uncharacterized protein</fullName>
    </submittedName>
</protein>
<name>A0A2G8RG98_9RHOB</name>
<dbReference type="AlphaFoldDB" id="A0A2G8RG98"/>
<evidence type="ECO:0000313" key="1">
    <source>
        <dbReference type="EMBL" id="PIL20559.1"/>
    </source>
</evidence>
<comment type="caution">
    <text evidence="1">The sequence shown here is derived from an EMBL/GenBank/DDBJ whole genome shotgun (WGS) entry which is preliminary data.</text>
</comment>
<dbReference type="RefSeq" id="WP_099910507.1">
    <property type="nucleotide sequence ID" value="NZ_AWWI01000060.1"/>
</dbReference>
<proteinExistence type="predicted"/>
<dbReference type="EMBL" id="AWWI01000060">
    <property type="protein sequence ID" value="PIL20559.1"/>
    <property type="molecule type" value="Genomic_DNA"/>
</dbReference>
<evidence type="ECO:0000313" key="2">
    <source>
        <dbReference type="Proteomes" id="UP000231259"/>
    </source>
</evidence>
<dbReference type="CDD" id="cd00229">
    <property type="entry name" value="SGNH_hydrolase"/>
    <property type="match status" value="1"/>
</dbReference>
<dbReference type="OrthoDB" id="9794725at2"/>
<dbReference type="GO" id="GO:0016788">
    <property type="term" value="F:hydrolase activity, acting on ester bonds"/>
    <property type="evidence" value="ECO:0007669"/>
    <property type="project" value="UniProtKB-ARBA"/>
</dbReference>
<accession>A0A2G8RG98</accession>
<keyword evidence="2" id="KW-1185">Reference proteome</keyword>
<reference evidence="1 2" key="1">
    <citation type="submission" date="2013-09" db="EMBL/GenBank/DDBJ databases">
        <title>Genome sequencing of Phaeobacter antarcticus sp. nov. SM1211.</title>
        <authorList>
            <person name="Zhang X.-Y."/>
            <person name="Liu C."/>
            <person name="Chen X.-L."/>
            <person name="Xie B.-B."/>
            <person name="Qin Q.-L."/>
            <person name="Rong J.-C."/>
            <person name="Zhang Y.-Z."/>
        </authorList>
    </citation>
    <scope>NUCLEOTIDE SEQUENCE [LARGE SCALE GENOMIC DNA]</scope>
    <source>
        <strain evidence="1 2">SM1211</strain>
    </source>
</reference>
<organism evidence="1 2">
    <name type="scientific">Puniceibacterium antarcticum</name>
    <dbReference type="NCBI Taxonomy" id="1206336"/>
    <lineage>
        <taxon>Bacteria</taxon>
        <taxon>Pseudomonadati</taxon>
        <taxon>Pseudomonadota</taxon>
        <taxon>Alphaproteobacteria</taxon>
        <taxon>Rhodobacterales</taxon>
        <taxon>Paracoccaceae</taxon>
        <taxon>Puniceibacterium</taxon>
    </lineage>
</organism>
<dbReference type="SUPFAM" id="SSF52266">
    <property type="entry name" value="SGNH hydrolase"/>
    <property type="match status" value="1"/>
</dbReference>
<dbReference type="Gene3D" id="3.40.50.1110">
    <property type="entry name" value="SGNH hydrolase"/>
    <property type="match status" value="1"/>
</dbReference>
<sequence>MLDGQVFGSFGRQRFGRRRRGIETAPTIFDLPTAPTVRWAPQFSAITTSGGRVVTATDSMGIAPLTDDAVGTGPLALTDTNGRKFWRFNGSQRLSFTSALTYSSRNYTVFMIGRQHRGTTNNRILCGYDVPQPSLEVATQGGSAPFPRAGRIITAQTGREKMMVGSEMSLIGAACGATAIRYFVDGAEATTTQGNLYTIAGGEIGRFANTPETPTYQGLFDLYELVVYNRKLTDTEARAVRDTLLDHYGIVEKTNQIVFDGDSITQSISVYDSGKNCAMILSDPAVALPRWKYVNIALSGSQVPDLVSRRDEALASWADQRLLGQNVLAVEVGTNDLGNGAQTPAQTYARIVNYLNTTTTGVLQRGWTVRQLINIASRSTSKQADLEVLRGLLRASTFLDDTLTNTGQTYAGKLSRVELPLITVGGQTIFSTVSDASNTFYYNSEDGIHPTEAGAVVRALGGDTPQYGIAYGLT</sequence>
<dbReference type="Proteomes" id="UP000231259">
    <property type="component" value="Unassembled WGS sequence"/>
</dbReference>
<dbReference type="InterPro" id="IPR036514">
    <property type="entry name" value="SGNH_hydro_sf"/>
</dbReference>
<gene>
    <name evidence="1" type="ORF">P775_08500</name>
</gene>